<feature type="compositionally biased region" description="Low complexity" evidence="1">
    <location>
        <begin position="112"/>
        <end position="130"/>
    </location>
</feature>
<sequence>MFLERPVSLLSEQEFRDHFHIPDNIPILLIDDEALSSVDLPNNMMYFSKEQFIAGLRLPIPLSSSSSFIYARRAGTPCRVVDKASFTYSNKLFEINAFEWAPKVLLTPPPSSLSSPSASSSSSSPSSSSSNGKPKAWVVQVVSLIICDEEKEEDMASNLRVGFRERQHKGLSKSIIVNPTPSKKACSKPTSASALVSVPSDYCYSLHP</sequence>
<dbReference type="Proteomes" id="UP000288805">
    <property type="component" value="Unassembled WGS sequence"/>
</dbReference>
<gene>
    <name evidence="2" type="ORF">CK203_065654</name>
</gene>
<evidence type="ECO:0000256" key="1">
    <source>
        <dbReference type="SAM" id="MobiDB-lite"/>
    </source>
</evidence>
<evidence type="ECO:0000313" key="3">
    <source>
        <dbReference type="Proteomes" id="UP000288805"/>
    </source>
</evidence>
<evidence type="ECO:0000313" key="2">
    <source>
        <dbReference type="EMBL" id="RVW61554.1"/>
    </source>
</evidence>
<organism evidence="2 3">
    <name type="scientific">Vitis vinifera</name>
    <name type="common">Grape</name>
    <dbReference type="NCBI Taxonomy" id="29760"/>
    <lineage>
        <taxon>Eukaryota</taxon>
        <taxon>Viridiplantae</taxon>
        <taxon>Streptophyta</taxon>
        <taxon>Embryophyta</taxon>
        <taxon>Tracheophyta</taxon>
        <taxon>Spermatophyta</taxon>
        <taxon>Magnoliopsida</taxon>
        <taxon>eudicotyledons</taxon>
        <taxon>Gunneridae</taxon>
        <taxon>Pentapetalae</taxon>
        <taxon>rosids</taxon>
        <taxon>Vitales</taxon>
        <taxon>Vitaceae</taxon>
        <taxon>Viteae</taxon>
        <taxon>Vitis</taxon>
    </lineage>
</organism>
<name>A0A438FNM3_VITVI</name>
<dbReference type="EMBL" id="QGNW01000829">
    <property type="protein sequence ID" value="RVW61554.1"/>
    <property type="molecule type" value="Genomic_DNA"/>
</dbReference>
<comment type="caution">
    <text evidence="2">The sequence shown here is derived from an EMBL/GenBank/DDBJ whole genome shotgun (WGS) entry which is preliminary data.</text>
</comment>
<feature type="region of interest" description="Disordered" evidence="1">
    <location>
        <begin position="111"/>
        <end position="133"/>
    </location>
</feature>
<dbReference type="AlphaFoldDB" id="A0A438FNM3"/>
<proteinExistence type="predicted"/>
<reference evidence="2 3" key="1">
    <citation type="journal article" date="2018" name="PLoS Genet.">
        <title>Population sequencing reveals clonal diversity and ancestral inbreeding in the grapevine cultivar Chardonnay.</title>
        <authorList>
            <person name="Roach M.J."/>
            <person name="Johnson D.L."/>
            <person name="Bohlmann J."/>
            <person name="van Vuuren H.J."/>
            <person name="Jones S.J."/>
            <person name="Pretorius I.S."/>
            <person name="Schmidt S.A."/>
            <person name="Borneman A.R."/>
        </authorList>
    </citation>
    <scope>NUCLEOTIDE SEQUENCE [LARGE SCALE GENOMIC DNA]</scope>
    <source>
        <strain evidence="3">cv. Chardonnay</strain>
        <tissue evidence="2">Leaf</tissue>
    </source>
</reference>
<protein>
    <submittedName>
        <fullName evidence="2">Uncharacterized protein</fullName>
    </submittedName>
</protein>
<accession>A0A438FNM3</accession>